<evidence type="ECO:0000313" key="1">
    <source>
        <dbReference type="EMBL" id="KAI2382839.1"/>
    </source>
</evidence>
<accession>A0ACB8UQM2</accession>
<proteinExistence type="predicted"/>
<dbReference type="EMBL" id="JALBCA010000106">
    <property type="protein sequence ID" value="KAI2382839.1"/>
    <property type="molecule type" value="Genomic_DNA"/>
</dbReference>
<reference evidence="1" key="1">
    <citation type="journal article" date="2022" name="bioRxiv">
        <title>Population genetic analysis of Ophidiomyces ophidiicola, the causative agent of snake fungal disease, indicates recent introductions to the USA.</title>
        <authorList>
            <person name="Ladner J.T."/>
            <person name="Palmer J.M."/>
            <person name="Ettinger C.L."/>
            <person name="Stajich J.E."/>
            <person name="Farrell T.M."/>
            <person name="Glorioso B.M."/>
            <person name="Lawson B."/>
            <person name="Price S.J."/>
            <person name="Stengle A.G."/>
            <person name="Grear D.A."/>
            <person name="Lorch J.M."/>
        </authorList>
    </citation>
    <scope>NUCLEOTIDE SEQUENCE</scope>
    <source>
        <strain evidence="1">NWHC 24266-5</strain>
    </source>
</reference>
<comment type="caution">
    <text evidence="1">The sequence shown here is derived from an EMBL/GenBank/DDBJ whole genome shotgun (WGS) entry which is preliminary data.</text>
</comment>
<gene>
    <name evidence="1" type="ORF">LOY88_005670</name>
</gene>
<organism evidence="1">
    <name type="scientific">Ophidiomyces ophidiicola</name>
    <dbReference type="NCBI Taxonomy" id="1387563"/>
    <lineage>
        <taxon>Eukaryota</taxon>
        <taxon>Fungi</taxon>
        <taxon>Dikarya</taxon>
        <taxon>Ascomycota</taxon>
        <taxon>Pezizomycotina</taxon>
        <taxon>Eurotiomycetes</taxon>
        <taxon>Eurotiomycetidae</taxon>
        <taxon>Onygenales</taxon>
        <taxon>Onygenaceae</taxon>
        <taxon>Ophidiomyces</taxon>
    </lineage>
</organism>
<sequence>MKTSILAGMATAIFVPLTSAAAVAASVTLSYDTRYDNAGLDLSHVACSDGPNGLITKGYKTAGSLPNFPHIGGVFTVPQWNSPNCGKCYKVTYNGKSIHVTAVDHANAGFNIAKRSMNELTNGQAEQLGRIQVNYEDAPLSACKM</sequence>
<name>A0ACB8UQM2_9EURO</name>
<protein>
    <submittedName>
        <fullName evidence="1">Uncharacterized protein</fullName>
    </submittedName>
</protein>